<keyword evidence="8" id="KW-0378">Hydrolase</keyword>
<dbReference type="EMBL" id="JAGMUV010000003">
    <property type="protein sequence ID" value="KAH7166150.1"/>
    <property type="molecule type" value="Genomic_DNA"/>
</dbReference>
<name>A0A9P9FML1_9HYPO</name>
<comment type="catalytic activity">
    <reaction evidence="13">
        <text>a 3'-end 2'-deoxyribonucleotide-3'-diphospho-5'-guanosine-DNA + H2O = a 3'-end 2'-deoxyribonucleotide 3'-phosphate-DNA + GMP + 2 H(+)</text>
        <dbReference type="Rhea" id="RHEA:52140"/>
        <dbReference type="Rhea" id="RHEA-COMP:13186"/>
        <dbReference type="Rhea" id="RHEA-COMP:13187"/>
        <dbReference type="ChEBI" id="CHEBI:15377"/>
        <dbReference type="ChEBI" id="CHEBI:15378"/>
        <dbReference type="ChEBI" id="CHEBI:58115"/>
        <dbReference type="ChEBI" id="CHEBI:136419"/>
        <dbReference type="ChEBI" id="CHEBI:136420"/>
        <dbReference type="EC" id="3.6.1.72"/>
    </reaction>
</comment>
<comment type="catalytic activity">
    <reaction evidence="15">
        <text>a 5'-end adenosine-5'-diphospho-5'-ribonucleoside-2'-deoxyribonucleotide-DNA + H2O = a 5'-end 5'-phospho-ribonucleoside-2'-deoxyribonucleotide-DNA + AMP + 2 H(+)</text>
        <dbReference type="Rhea" id="RHEA:52132"/>
        <dbReference type="Rhea" id="RHEA-COMP:13182"/>
        <dbReference type="Rhea" id="RHEA-COMP:13183"/>
        <dbReference type="ChEBI" id="CHEBI:15377"/>
        <dbReference type="ChEBI" id="CHEBI:15378"/>
        <dbReference type="ChEBI" id="CHEBI:136414"/>
        <dbReference type="ChEBI" id="CHEBI:136415"/>
        <dbReference type="ChEBI" id="CHEBI:456215"/>
        <dbReference type="EC" id="3.6.1.71"/>
    </reaction>
</comment>
<dbReference type="OrthoDB" id="3512845at2759"/>
<evidence type="ECO:0000256" key="3">
    <source>
        <dbReference type="ARBA" id="ARBA00012495"/>
    </source>
</evidence>
<dbReference type="EC" id="3.6.1.72" evidence="3"/>
<dbReference type="FunFam" id="3.30.428.10:FF:000017">
    <property type="entry name" value="Aprataxin-like protein"/>
    <property type="match status" value="1"/>
</dbReference>
<evidence type="ECO:0000256" key="7">
    <source>
        <dbReference type="ARBA" id="ARBA00022763"/>
    </source>
</evidence>
<dbReference type="EC" id="3.6.1.71" evidence="4"/>
<evidence type="ECO:0000256" key="18">
    <source>
        <dbReference type="ARBA" id="ARBA00076243"/>
    </source>
</evidence>
<dbReference type="GO" id="GO:0005737">
    <property type="term" value="C:cytoplasm"/>
    <property type="evidence" value="ECO:0007669"/>
    <property type="project" value="UniProtKB-SubCell"/>
</dbReference>
<comment type="caution">
    <text evidence="22">The sequence shown here is derived from an EMBL/GenBank/DDBJ whole genome shotgun (WGS) entry which is preliminary data.</text>
</comment>
<organism evidence="22 23">
    <name type="scientific">Dactylonectria macrodidyma</name>
    <dbReference type="NCBI Taxonomy" id="307937"/>
    <lineage>
        <taxon>Eukaryota</taxon>
        <taxon>Fungi</taxon>
        <taxon>Dikarya</taxon>
        <taxon>Ascomycota</taxon>
        <taxon>Pezizomycotina</taxon>
        <taxon>Sordariomycetes</taxon>
        <taxon>Hypocreomycetidae</taxon>
        <taxon>Hypocreales</taxon>
        <taxon>Nectriaceae</taxon>
        <taxon>Dactylonectria</taxon>
    </lineage>
</organism>
<evidence type="ECO:0000256" key="15">
    <source>
        <dbReference type="ARBA" id="ARBA00044713"/>
    </source>
</evidence>
<dbReference type="GO" id="GO:0000012">
    <property type="term" value="P:single strand break repair"/>
    <property type="evidence" value="ECO:0007669"/>
    <property type="project" value="TreeGrafter"/>
</dbReference>
<evidence type="ECO:0000313" key="22">
    <source>
        <dbReference type="EMBL" id="KAH7166150.1"/>
    </source>
</evidence>
<proteinExistence type="predicted"/>
<evidence type="ECO:0000256" key="13">
    <source>
        <dbReference type="ARBA" id="ARBA00024601"/>
    </source>
</evidence>
<dbReference type="GO" id="GO:1990165">
    <property type="term" value="F:single-strand break-containing DNA binding"/>
    <property type="evidence" value="ECO:0007669"/>
    <property type="project" value="TreeGrafter"/>
</dbReference>
<feature type="domain" description="Aprataxin C2HE/C2H2/C2HC zinc finger" evidence="21">
    <location>
        <begin position="226"/>
        <end position="283"/>
    </location>
</feature>
<dbReference type="SUPFAM" id="SSF54197">
    <property type="entry name" value="HIT-like"/>
    <property type="match status" value="1"/>
</dbReference>
<evidence type="ECO:0000259" key="21">
    <source>
        <dbReference type="Pfam" id="PF16278"/>
    </source>
</evidence>
<keyword evidence="6" id="KW-0479">Metal-binding</keyword>
<sequence>MSTNETRIAHDGSDSDEAMTKEEICGEEPPTKPKMRNAFSELMSRKPKTPATPPPAKISRGGNPFKDRMGLGAYLEDPASYPSSRVISYSDNFVLINDRYPKAAIHTLLLPRSADHNLMHPFDAFDDPEFLASVKAETAKLKVLVAKELRRRLSHASQGDAARQAVLNGDAEPLADGELPPGRDWNGDIICGVHAVPSMRHLHVHVLSRDMHSETLRHRKHYNSFTTPFLVDVDDFPLSLDDPRRNTKEAGYMRWDMKCWRCGRNFGNQFQKLKAHLDDEYEQWRRQ</sequence>
<evidence type="ECO:0000256" key="11">
    <source>
        <dbReference type="ARBA" id="ARBA00023204"/>
    </source>
</evidence>
<dbReference type="Gene3D" id="3.30.428.10">
    <property type="entry name" value="HIT-like"/>
    <property type="match status" value="1"/>
</dbReference>
<dbReference type="GO" id="GO:0120108">
    <property type="term" value="F:DNA-3'-diphospho-5'-guanosine diphosphatase activity"/>
    <property type="evidence" value="ECO:0007669"/>
    <property type="project" value="UniProtKB-EC"/>
</dbReference>
<comment type="catalytic activity">
    <reaction evidence="14">
        <text>a 5'-end adenosine-5'-diphospho-5'-2'-deoxyribonucleoside-DNA + H2O = a 5'-end 5'-phospho-2'-deoxyribonucleoside-DNA + AMP + 2 H(+)</text>
        <dbReference type="Rhea" id="RHEA:52128"/>
        <dbReference type="Rhea" id="RHEA-COMP:13180"/>
        <dbReference type="Rhea" id="RHEA-COMP:13181"/>
        <dbReference type="ChEBI" id="CHEBI:15377"/>
        <dbReference type="ChEBI" id="CHEBI:15378"/>
        <dbReference type="ChEBI" id="CHEBI:136412"/>
        <dbReference type="ChEBI" id="CHEBI:136413"/>
        <dbReference type="ChEBI" id="CHEBI:456215"/>
        <dbReference type="EC" id="3.6.1.71"/>
    </reaction>
</comment>
<evidence type="ECO:0000256" key="5">
    <source>
        <dbReference type="ARBA" id="ARBA00022490"/>
    </source>
</evidence>
<evidence type="ECO:0000256" key="8">
    <source>
        <dbReference type="ARBA" id="ARBA00022801"/>
    </source>
</evidence>
<evidence type="ECO:0000256" key="9">
    <source>
        <dbReference type="ARBA" id="ARBA00022833"/>
    </source>
</evidence>
<dbReference type="InterPro" id="IPR036265">
    <property type="entry name" value="HIT-like_sf"/>
</dbReference>
<evidence type="ECO:0000256" key="17">
    <source>
        <dbReference type="ARBA" id="ARBA00068941"/>
    </source>
</evidence>
<dbReference type="Proteomes" id="UP000738349">
    <property type="component" value="Unassembled WGS sequence"/>
</dbReference>
<dbReference type="GO" id="GO:0003725">
    <property type="term" value="F:double-stranded RNA binding"/>
    <property type="evidence" value="ECO:0007669"/>
    <property type="project" value="TreeGrafter"/>
</dbReference>
<dbReference type="InterPro" id="IPR032566">
    <property type="entry name" value="Znf-C2HE"/>
</dbReference>
<dbReference type="Pfam" id="PF16278">
    <property type="entry name" value="zf-C2HE"/>
    <property type="match status" value="1"/>
</dbReference>
<dbReference type="AlphaFoldDB" id="A0A9P9FML1"/>
<evidence type="ECO:0000256" key="12">
    <source>
        <dbReference type="ARBA" id="ARBA00023242"/>
    </source>
</evidence>
<evidence type="ECO:0000256" key="16">
    <source>
        <dbReference type="ARBA" id="ARBA00059438"/>
    </source>
</evidence>
<evidence type="ECO:0000313" key="23">
    <source>
        <dbReference type="Proteomes" id="UP000738349"/>
    </source>
</evidence>
<gene>
    <name evidence="22" type="ORF">EDB81DRAFT_640534</name>
</gene>
<dbReference type="PANTHER" id="PTHR12486">
    <property type="entry name" value="APRATAXIN-RELATED"/>
    <property type="match status" value="1"/>
</dbReference>
<dbReference type="GO" id="GO:0003697">
    <property type="term" value="F:single-stranded DNA binding"/>
    <property type="evidence" value="ECO:0007669"/>
    <property type="project" value="TreeGrafter"/>
</dbReference>
<keyword evidence="23" id="KW-1185">Reference proteome</keyword>
<reference evidence="22" key="1">
    <citation type="journal article" date="2021" name="Nat. Commun.">
        <title>Genetic determinants of endophytism in the Arabidopsis root mycobiome.</title>
        <authorList>
            <person name="Mesny F."/>
            <person name="Miyauchi S."/>
            <person name="Thiergart T."/>
            <person name="Pickel B."/>
            <person name="Atanasova L."/>
            <person name="Karlsson M."/>
            <person name="Huettel B."/>
            <person name="Barry K.W."/>
            <person name="Haridas S."/>
            <person name="Chen C."/>
            <person name="Bauer D."/>
            <person name="Andreopoulos W."/>
            <person name="Pangilinan J."/>
            <person name="LaButti K."/>
            <person name="Riley R."/>
            <person name="Lipzen A."/>
            <person name="Clum A."/>
            <person name="Drula E."/>
            <person name="Henrissat B."/>
            <person name="Kohler A."/>
            <person name="Grigoriev I.V."/>
            <person name="Martin F.M."/>
            <person name="Hacquard S."/>
        </authorList>
    </citation>
    <scope>NUCLEOTIDE SEQUENCE</scope>
    <source>
        <strain evidence="22">MPI-CAGE-AT-0147</strain>
    </source>
</reference>
<feature type="compositionally biased region" description="Basic and acidic residues" evidence="19">
    <location>
        <begin position="7"/>
        <end position="24"/>
    </location>
</feature>
<feature type="domain" description="HIT" evidence="20">
    <location>
        <begin position="84"/>
        <end position="211"/>
    </location>
</feature>
<evidence type="ECO:0000256" key="4">
    <source>
        <dbReference type="ARBA" id="ARBA00012496"/>
    </source>
</evidence>
<comment type="function">
    <text evidence="16">DNA-binding protein involved in single-strand DNA break repair, double-strand DNA break repair and base excision repair. Resolves abortive DNA ligation intermediates formed either at base excision sites, or when DNA ligases attempt to repair non-ligatable breaks induced by reactive oxygen species. Catalyzes the release of adenylate groups covalently linked to 5'-phosphate termini, resulting in the production of 5'-phosphate termini that can be efficiently rejoined. Likewise, catalyzes the release of 3'-linked guanosine (DNAppG) and inosine (DNAppI) from DNA, but has higher specific activity with 5'-linked adenosine (AppDNA).</text>
</comment>
<dbReference type="GO" id="GO:0005634">
    <property type="term" value="C:nucleus"/>
    <property type="evidence" value="ECO:0007669"/>
    <property type="project" value="UniProtKB-SubCell"/>
</dbReference>
<evidence type="ECO:0000259" key="20">
    <source>
        <dbReference type="Pfam" id="PF01230"/>
    </source>
</evidence>
<dbReference type="InterPro" id="IPR011146">
    <property type="entry name" value="HIT-like"/>
</dbReference>
<dbReference type="GO" id="GO:0033699">
    <property type="term" value="F:DNA 5'-adenosine monophosphate hydrolase activity"/>
    <property type="evidence" value="ECO:0007669"/>
    <property type="project" value="UniProtKB-EC"/>
</dbReference>
<keyword evidence="11" id="KW-0234">DNA repair</keyword>
<evidence type="ECO:0000256" key="6">
    <source>
        <dbReference type="ARBA" id="ARBA00022723"/>
    </source>
</evidence>
<keyword evidence="12" id="KW-0539">Nucleus</keyword>
<dbReference type="PANTHER" id="PTHR12486:SF4">
    <property type="entry name" value="APRATAXIN"/>
    <property type="match status" value="1"/>
</dbReference>
<dbReference type="GO" id="GO:0046872">
    <property type="term" value="F:metal ion binding"/>
    <property type="evidence" value="ECO:0007669"/>
    <property type="project" value="UniProtKB-KW"/>
</dbReference>
<evidence type="ECO:0000256" key="10">
    <source>
        <dbReference type="ARBA" id="ARBA00023125"/>
    </source>
</evidence>
<keyword evidence="5" id="KW-0963">Cytoplasm</keyword>
<keyword evidence="9" id="KW-0862">Zinc</keyword>
<keyword evidence="10" id="KW-0238">DNA-binding</keyword>
<evidence type="ECO:0000256" key="19">
    <source>
        <dbReference type="SAM" id="MobiDB-lite"/>
    </source>
</evidence>
<keyword evidence="7" id="KW-0227">DNA damage</keyword>
<protein>
    <recommendedName>
        <fullName evidence="17">Aprataxin-like protein</fullName>
        <ecNumber evidence="4">3.6.1.71</ecNumber>
        <ecNumber evidence="3">3.6.1.72</ecNumber>
    </recommendedName>
    <alternativeName>
        <fullName evidence="18">Hit family protein 3</fullName>
    </alternativeName>
</protein>
<dbReference type="Pfam" id="PF01230">
    <property type="entry name" value="HIT"/>
    <property type="match status" value="1"/>
</dbReference>
<accession>A0A9P9FML1</accession>
<evidence type="ECO:0000256" key="14">
    <source>
        <dbReference type="ARBA" id="ARBA00044639"/>
    </source>
</evidence>
<comment type="subcellular location">
    <subcellularLocation>
        <location evidence="2">Cytoplasm</location>
    </subcellularLocation>
    <subcellularLocation>
        <location evidence="1">Nucleus</location>
    </subcellularLocation>
</comment>
<evidence type="ECO:0000256" key="1">
    <source>
        <dbReference type="ARBA" id="ARBA00004123"/>
    </source>
</evidence>
<evidence type="ECO:0000256" key="2">
    <source>
        <dbReference type="ARBA" id="ARBA00004496"/>
    </source>
</evidence>
<dbReference type="GO" id="GO:0030983">
    <property type="term" value="F:mismatched DNA binding"/>
    <property type="evidence" value="ECO:0007669"/>
    <property type="project" value="TreeGrafter"/>
</dbReference>
<feature type="region of interest" description="Disordered" evidence="19">
    <location>
        <begin position="1"/>
        <end position="63"/>
    </location>
</feature>